<evidence type="ECO:0000256" key="2">
    <source>
        <dbReference type="ARBA" id="ARBA00007935"/>
    </source>
</evidence>
<evidence type="ECO:0000256" key="9">
    <source>
        <dbReference type="ARBA" id="ARBA00023136"/>
    </source>
</evidence>
<evidence type="ECO:0000256" key="7">
    <source>
        <dbReference type="ARBA" id="ARBA00022989"/>
    </source>
</evidence>
<feature type="transmembrane region" description="Helical" evidence="13">
    <location>
        <begin position="294"/>
        <end position="313"/>
    </location>
</feature>
<evidence type="ECO:0000256" key="11">
    <source>
        <dbReference type="ARBA" id="ARBA00031149"/>
    </source>
</evidence>
<dbReference type="InterPro" id="IPR000522">
    <property type="entry name" value="ABC_transptr_permease_BtuC"/>
</dbReference>
<dbReference type="CDD" id="cd06550">
    <property type="entry name" value="TM_ABC_iron-siderophores_like"/>
    <property type="match status" value="1"/>
</dbReference>
<feature type="transmembrane region" description="Helical" evidence="13">
    <location>
        <begin position="144"/>
        <end position="163"/>
    </location>
</feature>
<evidence type="ECO:0000256" key="1">
    <source>
        <dbReference type="ARBA" id="ARBA00004651"/>
    </source>
</evidence>
<evidence type="ECO:0000256" key="13">
    <source>
        <dbReference type="SAM" id="Phobius"/>
    </source>
</evidence>
<feature type="transmembrane region" description="Helical" evidence="13">
    <location>
        <begin position="6"/>
        <end position="25"/>
    </location>
</feature>
<sequence length="324" mass="35385">MKYKFSVVFMCTLFLFVVVVLFALLNGKLGISSAQLWNKIATGHDNQIDAIIDLRLPRIIVAICAGAALSVAGAYLQAVLKNPLADASIIGVSSGALVAKALVMTLMPTLFFYMPIISFIGGLLPFTLLFYLQHRYQLNPMRMLLVGVSMYAMLNGMLEYLTANPAVRLSAGLSLKVWKDVAQISVTTCIGLILAITVIFQANMLGFDDRQAHNLGFPIQRYRMWIGLIAVFLASSAVAVAGAMAFVGLIVPHIARRLVGSDYKKVVICCVLFGAIGVLLADTLGRLMSRQFEVPAHIITVIIGGPYLIYLICKGAYRNEYQQR</sequence>
<accession>A0A6N3FAT0</accession>
<gene>
    <name evidence="14" type="primary">isdF</name>
    <name evidence="14" type="ORF">SSLFYP27_02398</name>
</gene>
<organism evidence="14">
    <name type="scientific">Staphylococcus simulans</name>
    <dbReference type="NCBI Taxonomy" id="1286"/>
    <lineage>
        <taxon>Bacteria</taxon>
        <taxon>Bacillati</taxon>
        <taxon>Bacillota</taxon>
        <taxon>Bacilli</taxon>
        <taxon>Bacillales</taxon>
        <taxon>Staphylococcaceae</taxon>
        <taxon>Staphylococcus</taxon>
    </lineage>
</organism>
<keyword evidence="6 13" id="KW-0812">Transmembrane</keyword>
<dbReference type="InterPro" id="IPR037294">
    <property type="entry name" value="ABC_BtuC-like"/>
</dbReference>
<comment type="similarity">
    <text evidence="2">Belongs to the binding-protein-dependent transport system permease family. FecCD subfamily.</text>
</comment>
<evidence type="ECO:0000256" key="5">
    <source>
        <dbReference type="ARBA" id="ARBA00022475"/>
    </source>
</evidence>
<dbReference type="PANTHER" id="PTHR30472">
    <property type="entry name" value="FERRIC ENTEROBACTIN TRANSPORT SYSTEM PERMEASE PROTEIN"/>
    <property type="match status" value="1"/>
</dbReference>
<keyword evidence="9 13" id="KW-0472">Membrane</keyword>
<comment type="subcellular location">
    <subcellularLocation>
        <location evidence="1">Cell membrane</location>
        <topology evidence="1">Multi-pass membrane protein</topology>
    </subcellularLocation>
</comment>
<evidence type="ECO:0000256" key="8">
    <source>
        <dbReference type="ARBA" id="ARBA00023004"/>
    </source>
</evidence>
<proteinExistence type="inferred from homology"/>
<protein>
    <recommendedName>
        <fullName evidence="3">Probable heme-iron transport system permease protein IsdF</fullName>
    </recommendedName>
    <alternativeName>
        <fullName evidence="12">Iron-regulated surface determinant protein F</fullName>
    </alternativeName>
    <alternativeName>
        <fullName evidence="11">Staphylococcal iron-regulated protein G</fullName>
    </alternativeName>
</protein>
<evidence type="ECO:0000256" key="4">
    <source>
        <dbReference type="ARBA" id="ARBA00022448"/>
    </source>
</evidence>
<keyword evidence="8" id="KW-0408">Iron</keyword>
<dbReference type="Gene3D" id="1.10.3470.10">
    <property type="entry name" value="ABC transporter involved in vitamin B12 uptake, BtuC"/>
    <property type="match status" value="1"/>
</dbReference>
<dbReference type="GO" id="GO:0033214">
    <property type="term" value="P:siderophore-iron import into cell"/>
    <property type="evidence" value="ECO:0007669"/>
    <property type="project" value="TreeGrafter"/>
</dbReference>
<evidence type="ECO:0000256" key="12">
    <source>
        <dbReference type="ARBA" id="ARBA00031465"/>
    </source>
</evidence>
<feature type="transmembrane region" description="Helical" evidence="13">
    <location>
        <begin position="59"/>
        <end position="78"/>
    </location>
</feature>
<feature type="transmembrane region" description="Helical" evidence="13">
    <location>
        <begin position="184"/>
        <end position="204"/>
    </location>
</feature>
<feature type="transmembrane region" description="Helical" evidence="13">
    <location>
        <begin position="84"/>
        <end position="103"/>
    </location>
</feature>
<keyword evidence="7 13" id="KW-1133">Transmembrane helix</keyword>
<evidence type="ECO:0000256" key="6">
    <source>
        <dbReference type="ARBA" id="ARBA00022692"/>
    </source>
</evidence>
<keyword evidence="4" id="KW-0813">Transport</keyword>
<dbReference type="EMBL" id="CACRUO010000060">
    <property type="protein sequence ID" value="VYU49178.1"/>
    <property type="molecule type" value="Genomic_DNA"/>
</dbReference>
<feature type="transmembrane region" description="Helical" evidence="13">
    <location>
        <begin position="110"/>
        <end position="132"/>
    </location>
</feature>
<evidence type="ECO:0000256" key="10">
    <source>
        <dbReference type="ARBA" id="ARBA00025320"/>
    </source>
</evidence>
<dbReference type="RefSeq" id="WP_156667008.1">
    <property type="nucleotide sequence ID" value="NZ_CACRUO010000060.1"/>
</dbReference>
<evidence type="ECO:0000256" key="3">
    <source>
        <dbReference type="ARBA" id="ARBA00018524"/>
    </source>
</evidence>
<evidence type="ECO:0000313" key="14">
    <source>
        <dbReference type="EMBL" id="VYU49178.1"/>
    </source>
</evidence>
<name>A0A6N3FAT0_STASI</name>
<dbReference type="PANTHER" id="PTHR30472:SF21">
    <property type="entry name" value="HEME-IRON TRANSPORT SYSTEM PERMEASE PROTEIN ISDF-RELATED"/>
    <property type="match status" value="1"/>
</dbReference>
<dbReference type="GO" id="GO:0005886">
    <property type="term" value="C:plasma membrane"/>
    <property type="evidence" value="ECO:0007669"/>
    <property type="project" value="UniProtKB-SubCell"/>
</dbReference>
<comment type="function">
    <text evidence="10">Part of the binding-protein-dependent transport system for heme-iron. Responsible for the translocation of the substrate across the membrane.</text>
</comment>
<dbReference type="Pfam" id="PF01032">
    <property type="entry name" value="FecCD"/>
    <property type="match status" value="1"/>
</dbReference>
<dbReference type="AlphaFoldDB" id="A0A6N3FAT0"/>
<reference evidence="14" key="1">
    <citation type="submission" date="2019-11" db="EMBL/GenBank/DDBJ databases">
        <authorList>
            <person name="Feng L."/>
        </authorList>
    </citation>
    <scope>NUCLEOTIDE SEQUENCE</scope>
    <source>
        <strain evidence="14">SsimulansLFYP27</strain>
    </source>
</reference>
<dbReference type="GO" id="GO:0022857">
    <property type="term" value="F:transmembrane transporter activity"/>
    <property type="evidence" value="ECO:0007669"/>
    <property type="project" value="InterPro"/>
</dbReference>
<dbReference type="SUPFAM" id="SSF81345">
    <property type="entry name" value="ABC transporter involved in vitamin B12 uptake, BtuC"/>
    <property type="match status" value="1"/>
</dbReference>
<feature type="transmembrane region" description="Helical" evidence="13">
    <location>
        <begin position="224"/>
        <end position="254"/>
    </location>
</feature>
<keyword evidence="5" id="KW-1003">Cell membrane</keyword>